<accession>A0A1I1LQ04</accession>
<dbReference type="EMBL" id="FOLX01000001">
    <property type="protein sequence ID" value="SFC75065.1"/>
    <property type="molecule type" value="Genomic_DNA"/>
</dbReference>
<dbReference type="Proteomes" id="UP000231644">
    <property type="component" value="Unassembled WGS sequence"/>
</dbReference>
<dbReference type="InterPro" id="IPR021866">
    <property type="entry name" value="SpoIIAA-like"/>
</dbReference>
<dbReference type="InterPro" id="IPR036513">
    <property type="entry name" value="STAS_dom_sf"/>
</dbReference>
<dbReference type="STRING" id="517719.SAMN05421762_2064"/>
<gene>
    <name evidence="1" type="ORF">SAMN05421762_2064</name>
</gene>
<dbReference type="InterPro" id="IPR038396">
    <property type="entry name" value="SpoIIAA-like_sf"/>
</dbReference>
<evidence type="ECO:0000313" key="2">
    <source>
        <dbReference type="Proteomes" id="UP000231644"/>
    </source>
</evidence>
<reference evidence="1 2" key="1">
    <citation type="submission" date="2016-10" db="EMBL/GenBank/DDBJ databases">
        <authorList>
            <person name="de Groot N.N."/>
        </authorList>
    </citation>
    <scope>NUCLEOTIDE SEQUENCE [LARGE SCALE GENOMIC DNA]</scope>
    <source>
        <strain evidence="1 2">DSM 29619</strain>
    </source>
</reference>
<dbReference type="AlphaFoldDB" id="A0A1I1LQ04"/>
<name>A0A1I1LQ04_9RHOB</name>
<evidence type="ECO:0000313" key="1">
    <source>
        <dbReference type="EMBL" id="SFC75065.1"/>
    </source>
</evidence>
<dbReference type="RefSeq" id="WP_170848768.1">
    <property type="nucleotide sequence ID" value="NZ_FNZG01000004.1"/>
</dbReference>
<dbReference type="Pfam" id="PF11964">
    <property type="entry name" value="SpoIIAA-like"/>
    <property type="match status" value="2"/>
</dbReference>
<keyword evidence="2" id="KW-1185">Reference proteome</keyword>
<dbReference type="SUPFAM" id="SSF52091">
    <property type="entry name" value="SpoIIaa-like"/>
    <property type="match status" value="2"/>
</dbReference>
<dbReference type="Gene3D" id="3.40.50.10600">
    <property type="entry name" value="SpoIIaa-like domains"/>
    <property type="match status" value="2"/>
</dbReference>
<organism evidence="1 2">
    <name type="scientific">Pseudooceanicola nitratireducens</name>
    <dbReference type="NCBI Taxonomy" id="517719"/>
    <lineage>
        <taxon>Bacteria</taxon>
        <taxon>Pseudomonadati</taxon>
        <taxon>Pseudomonadota</taxon>
        <taxon>Alphaproteobacteria</taxon>
        <taxon>Rhodobacterales</taxon>
        <taxon>Paracoccaceae</taxon>
        <taxon>Pseudooceanicola</taxon>
    </lineage>
</organism>
<proteinExistence type="predicted"/>
<sequence>MINLDRTDSPLFRVTVSGDITRDQVRDFYAVFKPALDEVGRIGLLVDMTGFSDISAGAMLEDVIEELGLLDDLSKMSRAALVTGNRTLAGLVRYTNPIIPRMEVRAYAPEDREEAEAWARDLPDPKDRRPGLTMIPGGSDDVLAFELDGYIDDDDMEDIILPFRKRIDQGGKFNALARMKRFAGFDPEILFDRALLGMKWDAIRAMHRYAIVTDQAWVRPFVGMSRLFSQVEIRIFPLDQEDAAWAWVREPIPAG</sequence>
<protein>
    <submittedName>
        <fullName evidence="1">SpoIIAA-like</fullName>
    </submittedName>
</protein>